<evidence type="ECO:0000259" key="10">
    <source>
        <dbReference type="Pfam" id="PF03033"/>
    </source>
</evidence>
<keyword evidence="5" id="KW-0133">Cell shape</keyword>
<protein>
    <submittedName>
        <fullName evidence="12">Unannotated protein</fullName>
    </submittedName>
</protein>
<keyword evidence="9" id="KW-0961">Cell wall biogenesis/degradation</keyword>
<feature type="domain" description="Glycosyltransferase family 28 N-terminal" evidence="10">
    <location>
        <begin position="4"/>
        <end position="132"/>
    </location>
</feature>
<evidence type="ECO:0000256" key="1">
    <source>
        <dbReference type="ARBA" id="ARBA00022475"/>
    </source>
</evidence>
<sequence>MATVVLAGGGTAGHIEPALAVAREWKASHPSDRIVFIGTKSGLENALVPQAGFELVHIPKVAISRRASTSWLQIPIMLMAAVRASQSILSEADLLIGFGGYVSGPAYIAARFSRVPLVIHEANVKPGWANRLGALLTPYLAVAHHVESREFTNALITGLPLRSDVAQAYHDSNANFSDSRKAAKKRLGFEENSPLIFIMGGSQGSIAINAAVSGSVDAFLAKGFSILHSVGKANELPHSHGAYRSVPYLEAMGDAYLASDLIIARSGAVTCSEFRTLGRYALFVPLPIGNGEQFINARSLVSDGRAAILEQSQLSSKYLIENIDALLTKSQNAPLNGSGVELDAAAKIVALGEHAMGNK</sequence>
<dbReference type="GO" id="GO:0005975">
    <property type="term" value="P:carbohydrate metabolic process"/>
    <property type="evidence" value="ECO:0007669"/>
    <property type="project" value="InterPro"/>
</dbReference>
<evidence type="ECO:0000256" key="5">
    <source>
        <dbReference type="ARBA" id="ARBA00022960"/>
    </source>
</evidence>
<evidence type="ECO:0000256" key="4">
    <source>
        <dbReference type="ARBA" id="ARBA00022679"/>
    </source>
</evidence>
<dbReference type="HAMAP" id="MF_00033">
    <property type="entry name" value="MurG"/>
    <property type="match status" value="1"/>
</dbReference>
<dbReference type="InterPro" id="IPR004276">
    <property type="entry name" value="GlycoTrans_28_N"/>
</dbReference>
<dbReference type="AlphaFoldDB" id="A0A6J7CQ37"/>
<evidence type="ECO:0000256" key="6">
    <source>
        <dbReference type="ARBA" id="ARBA00022984"/>
    </source>
</evidence>
<dbReference type="PANTHER" id="PTHR21015:SF22">
    <property type="entry name" value="GLYCOSYLTRANSFERASE"/>
    <property type="match status" value="1"/>
</dbReference>
<keyword evidence="1" id="KW-1003">Cell membrane</keyword>
<evidence type="ECO:0000256" key="8">
    <source>
        <dbReference type="ARBA" id="ARBA00023306"/>
    </source>
</evidence>
<organism evidence="12">
    <name type="scientific">freshwater metagenome</name>
    <dbReference type="NCBI Taxonomy" id="449393"/>
    <lineage>
        <taxon>unclassified sequences</taxon>
        <taxon>metagenomes</taxon>
        <taxon>ecological metagenomes</taxon>
    </lineage>
</organism>
<dbReference type="Pfam" id="PF03033">
    <property type="entry name" value="Glyco_transf_28"/>
    <property type="match status" value="1"/>
</dbReference>
<evidence type="ECO:0000256" key="9">
    <source>
        <dbReference type="ARBA" id="ARBA00023316"/>
    </source>
</evidence>
<keyword evidence="4" id="KW-0808">Transferase</keyword>
<dbReference type="Pfam" id="PF04101">
    <property type="entry name" value="Glyco_tran_28_C"/>
    <property type="match status" value="1"/>
</dbReference>
<keyword evidence="7" id="KW-0472">Membrane</keyword>
<dbReference type="InterPro" id="IPR007235">
    <property type="entry name" value="Glyco_trans_28_C"/>
</dbReference>
<evidence type="ECO:0000256" key="3">
    <source>
        <dbReference type="ARBA" id="ARBA00022676"/>
    </source>
</evidence>
<dbReference type="GO" id="GO:0050511">
    <property type="term" value="F:undecaprenyldiphospho-muramoylpentapeptide beta-N-acetylglucosaminyltransferase activity"/>
    <property type="evidence" value="ECO:0007669"/>
    <property type="project" value="InterPro"/>
</dbReference>
<proteinExistence type="inferred from homology"/>
<dbReference type="GO" id="GO:0071555">
    <property type="term" value="P:cell wall organization"/>
    <property type="evidence" value="ECO:0007669"/>
    <property type="project" value="UniProtKB-KW"/>
</dbReference>
<name>A0A6J7CQ37_9ZZZZ</name>
<keyword evidence="2" id="KW-0132">Cell division</keyword>
<gene>
    <name evidence="12" type="ORF">UFOPK3342_00362</name>
</gene>
<dbReference type="GO" id="GO:0008360">
    <property type="term" value="P:regulation of cell shape"/>
    <property type="evidence" value="ECO:0007669"/>
    <property type="project" value="UniProtKB-KW"/>
</dbReference>
<dbReference type="InterPro" id="IPR006009">
    <property type="entry name" value="GlcNAc_MurG"/>
</dbReference>
<feature type="domain" description="Glycosyl transferase family 28 C-terminal" evidence="11">
    <location>
        <begin position="196"/>
        <end position="333"/>
    </location>
</feature>
<dbReference type="CDD" id="cd03785">
    <property type="entry name" value="GT28_MurG"/>
    <property type="match status" value="1"/>
</dbReference>
<evidence type="ECO:0000256" key="7">
    <source>
        <dbReference type="ARBA" id="ARBA00023136"/>
    </source>
</evidence>
<dbReference type="GO" id="GO:0009252">
    <property type="term" value="P:peptidoglycan biosynthetic process"/>
    <property type="evidence" value="ECO:0007669"/>
    <property type="project" value="UniProtKB-KW"/>
</dbReference>
<accession>A0A6J7CQ37</accession>
<keyword evidence="6" id="KW-0573">Peptidoglycan synthesis</keyword>
<evidence type="ECO:0000313" key="12">
    <source>
        <dbReference type="EMBL" id="CAB4859951.1"/>
    </source>
</evidence>
<dbReference type="EMBL" id="CAFBLH010000007">
    <property type="protein sequence ID" value="CAB4859951.1"/>
    <property type="molecule type" value="Genomic_DNA"/>
</dbReference>
<keyword evidence="3" id="KW-0328">Glycosyltransferase</keyword>
<evidence type="ECO:0000259" key="11">
    <source>
        <dbReference type="Pfam" id="PF04101"/>
    </source>
</evidence>
<evidence type="ECO:0000256" key="2">
    <source>
        <dbReference type="ARBA" id="ARBA00022618"/>
    </source>
</evidence>
<dbReference type="SUPFAM" id="SSF53756">
    <property type="entry name" value="UDP-Glycosyltransferase/glycogen phosphorylase"/>
    <property type="match status" value="1"/>
</dbReference>
<dbReference type="GO" id="GO:0051301">
    <property type="term" value="P:cell division"/>
    <property type="evidence" value="ECO:0007669"/>
    <property type="project" value="UniProtKB-KW"/>
</dbReference>
<dbReference type="Gene3D" id="3.40.50.2000">
    <property type="entry name" value="Glycogen Phosphorylase B"/>
    <property type="match status" value="2"/>
</dbReference>
<dbReference type="PANTHER" id="PTHR21015">
    <property type="entry name" value="UDP-N-ACETYLGLUCOSAMINE--N-ACETYLMURAMYL-(PENTAPEPTIDE) PYROPHOSPHORYL-UNDECAPRENOL N-ACETYLGLUCOSAMINE TRANSFERASE 1"/>
    <property type="match status" value="1"/>
</dbReference>
<keyword evidence="8" id="KW-0131">Cell cycle</keyword>
<reference evidence="12" key="1">
    <citation type="submission" date="2020-05" db="EMBL/GenBank/DDBJ databases">
        <authorList>
            <person name="Chiriac C."/>
            <person name="Salcher M."/>
            <person name="Ghai R."/>
            <person name="Kavagutti S V."/>
        </authorList>
    </citation>
    <scope>NUCLEOTIDE SEQUENCE</scope>
</reference>